<keyword evidence="6 7" id="KW-0472">Membrane</keyword>
<accession>A0ABP7L7P8</accession>
<keyword evidence="11" id="KW-1185">Reference proteome</keyword>
<dbReference type="PANTHER" id="PTHR30193:SF37">
    <property type="entry name" value="INNER MEMBRANE ABC TRANSPORTER PERMEASE PROTEIN YCJO"/>
    <property type="match status" value="1"/>
</dbReference>
<dbReference type="InterPro" id="IPR051393">
    <property type="entry name" value="ABC_transporter_permease"/>
</dbReference>
<feature type="transmembrane region" description="Helical" evidence="7">
    <location>
        <begin position="98"/>
        <end position="119"/>
    </location>
</feature>
<feature type="compositionally biased region" description="Pro residues" evidence="8">
    <location>
        <begin position="8"/>
        <end position="23"/>
    </location>
</feature>
<feature type="transmembrane region" description="Helical" evidence="7">
    <location>
        <begin position="293"/>
        <end position="312"/>
    </location>
</feature>
<evidence type="ECO:0000256" key="3">
    <source>
        <dbReference type="ARBA" id="ARBA00022475"/>
    </source>
</evidence>
<reference evidence="11" key="1">
    <citation type="journal article" date="2019" name="Int. J. Syst. Evol. Microbiol.">
        <title>The Global Catalogue of Microorganisms (GCM) 10K type strain sequencing project: providing services to taxonomists for standard genome sequencing and annotation.</title>
        <authorList>
            <consortium name="The Broad Institute Genomics Platform"/>
            <consortium name="The Broad Institute Genome Sequencing Center for Infectious Disease"/>
            <person name="Wu L."/>
            <person name="Ma J."/>
        </authorList>
    </citation>
    <scope>NUCLEOTIDE SEQUENCE [LARGE SCALE GENOMIC DNA]</scope>
    <source>
        <strain evidence="11">JCM 16956</strain>
    </source>
</reference>
<evidence type="ECO:0000313" key="11">
    <source>
        <dbReference type="Proteomes" id="UP001501000"/>
    </source>
</evidence>
<feature type="transmembrane region" description="Helical" evidence="7">
    <location>
        <begin position="234"/>
        <end position="254"/>
    </location>
</feature>
<keyword evidence="4 7" id="KW-0812">Transmembrane</keyword>
<keyword evidence="5 7" id="KW-1133">Transmembrane helix</keyword>
<name>A0ABP7L7P8_9ACTN</name>
<evidence type="ECO:0000313" key="10">
    <source>
        <dbReference type="EMBL" id="GAA3895622.1"/>
    </source>
</evidence>
<keyword evidence="3" id="KW-1003">Cell membrane</keyword>
<evidence type="ECO:0000256" key="5">
    <source>
        <dbReference type="ARBA" id="ARBA00022989"/>
    </source>
</evidence>
<comment type="caution">
    <text evidence="10">The sequence shown here is derived from an EMBL/GenBank/DDBJ whole genome shotgun (WGS) entry which is preliminary data.</text>
</comment>
<proteinExistence type="inferred from homology"/>
<evidence type="ECO:0000259" key="9">
    <source>
        <dbReference type="PROSITE" id="PS50928"/>
    </source>
</evidence>
<dbReference type="SUPFAM" id="SSF161098">
    <property type="entry name" value="MetI-like"/>
    <property type="match status" value="1"/>
</dbReference>
<evidence type="ECO:0000256" key="7">
    <source>
        <dbReference type="RuleBase" id="RU363032"/>
    </source>
</evidence>
<dbReference type="Gene3D" id="1.10.3720.10">
    <property type="entry name" value="MetI-like"/>
    <property type="match status" value="1"/>
</dbReference>
<organism evidence="10 11">
    <name type="scientific">Streptomyces gulbargensis</name>
    <dbReference type="NCBI Taxonomy" id="364901"/>
    <lineage>
        <taxon>Bacteria</taxon>
        <taxon>Bacillati</taxon>
        <taxon>Actinomycetota</taxon>
        <taxon>Actinomycetes</taxon>
        <taxon>Kitasatosporales</taxon>
        <taxon>Streptomycetaceae</taxon>
        <taxon>Streptomyces</taxon>
    </lineage>
</organism>
<dbReference type="Proteomes" id="UP001501000">
    <property type="component" value="Unassembled WGS sequence"/>
</dbReference>
<feature type="compositionally biased region" description="Basic and acidic residues" evidence="8">
    <location>
        <begin position="344"/>
        <end position="370"/>
    </location>
</feature>
<feature type="region of interest" description="Disordered" evidence="8">
    <location>
        <begin position="319"/>
        <end position="370"/>
    </location>
</feature>
<evidence type="ECO:0000256" key="4">
    <source>
        <dbReference type="ARBA" id="ARBA00022692"/>
    </source>
</evidence>
<feature type="domain" description="ABC transmembrane type-1" evidence="9">
    <location>
        <begin position="94"/>
        <end position="307"/>
    </location>
</feature>
<dbReference type="PROSITE" id="PS50928">
    <property type="entry name" value="ABC_TM1"/>
    <property type="match status" value="1"/>
</dbReference>
<comment type="subcellular location">
    <subcellularLocation>
        <location evidence="1 7">Cell membrane</location>
        <topology evidence="1 7">Multi-pass membrane protein</topology>
    </subcellularLocation>
</comment>
<dbReference type="Pfam" id="PF00528">
    <property type="entry name" value="BPD_transp_1"/>
    <property type="match status" value="1"/>
</dbReference>
<dbReference type="CDD" id="cd06261">
    <property type="entry name" value="TM_PBP2"/>
    <property type="match status" value="1"/>
</dbReference>
<evidence type="ECO:0000256" key="8">
    <source>
        <dbReference type="SAM" id="MobiDB-lite"/>
    </source>
</evidence>
<dbReference type="PANTHER" id="PTHR30193">
    <property type="entry name" value="ABC TRANSPORTER PERMEASE PROTEIN"/>
    <property type="match status" value="1"/>
</dbReference>
<feature type="transmembrane region" description="Helical" evidence="7">
    <location>
        <begin position="36"/>
        <end position="63"/>
    </location>
</feature>
<feature type="transmembrane region" description="Helical" evidence="7">
    <location>
        <begin position="131"/>
        <end position="153"/>
    </location>
</feature>
<keyword evidence="2 7" id="KW-0813">Transport</keyword>
<evidence type="ECO:0000256" key="2">
    <source>
        <dbReference type="ARBA" id="ARBA00022448"/>
    </source>
</evidence>
<feature type="region of interest" description="Disordered" evidence="8">
    <location>
        <begin position="1"/>
        <end position="26"/>
    </location>
</feature>
<dbReference type="InterPro" id="IPR035906">
    <property type="entry name" value="MetI-like_sf"/>
</dbReference>
<evidence type="ECO:0000256" key="6">
    <source>
        <dbReference type="ARBA" id="ARBA00023136"/>
    </source>
</evidence>
<sequence>MTLTAPETPAPPRRAATSPPPRPGAARRAWRTLSPYAYVAPFFTLFAAFGLFPLLYTAFVSLYRVELQTPGDMEWRGLGNYTALLGDTYFWTSLRNTFTIGVLSTVPQLAMALFLAHLLNYRMRGRTFLRTAILLPYATSVAAATLVFAQLFGRDFGLINYALGLIGIDPVDWQTGTLASQIAVSTIVIWRWTGYNALIYLAGMQSIPDELYEAAAMDGASRWRQFFHVTLPGLRPTIVFTVIVSTIGATQLFGEPLLLEGSVSGGISHQYQTLGLYMYEQGWGFFHLGRAAAIAWVMFLLIVVLVGVNALIARRRSRGERGEGSAGARRSDPAGRVTRAPRLRRTDHTVRTHAGRTDRTDRSDREEAGR</sequence>
<feature type="transmembrane region" description="Helical" evidence="7">
    <location>
        <begin position="173"/>
        <end position="192"/>
    </location>
</feature>
<dbReference type="InterPro" id="IPR000515">
    <property type="entry name" value="MetI-like"/>
</dbReference>
<protein>
    <submittedName>
        <fullName evidence="10">Sugar ABC transporter permease</fullName>
    </submittedName>
</protein>
<dbReference type="EMBL" id="BAABAJ010000001">
    <property type="protein sequence ID" value="GAA3895622.1"/>
    <property type="molecule type" value="Genomic_DNA"/>
</dbReference>
<comment type="similarity">
    <text evidence="7">Belongs to the binding-protein-dependent transport system permease family.</text>
</comment>
<evidence type="ECO:0000256" key="1">
    <source>
        <dbReference type="ARBA" id="ARBA00004651"/>
    </source>
</evidence>
<gene>
    <name evidence="10" type="ORF">GCM10022244_01960</name>
</gene>
<feature type="compositionally biased region" description="Basic and acidic residues" evidence="8">
    <location>
        <begin position="319"/>
        <end position="333"/>
    </location>
</feature>